<protein>
    <submittedName>
        <fullName evidence="1">Uncharacterized protein</fullName>
    </submittedName>
</protein>
<name>A0AAE4BSW6_9BACT</name>
<proteinExistence type="predicted"/>
<dbReference type="RefSeq" id="WP_309938938.1">
    <property type="nucleotide sequence ID" value="NZ_AP025305.1"/>
</dbReference>
<reference evidence="1" key="1">
    <citation type="submission" date="2023-07" db="EMBL/GenBank/DDBJ databases">
        <title>Genomic Encyclopedia of Type Strains, Phase IV (KMG-IV): sequencing the most valuable type-strain genomes for metagenomic binning, comparative biology and taxonomic classification.</title>
        <authorList>
            <person name="Goeker M."/>
        </authorList>
    </citation>
    <scope>NUCLEOTIDE SEQUENCE</scope>
    <source>
        <strain evidence="1">DSM 26174</strain>
    </source>
</reference>
<keyword evidence="2" id="KW-1185">Reference proteome</keyword>
<accession>A0AAE4BSW6</accession>
<dbReference type="Proteomes" id="UP001185092">
    <property type="component" value="Unassembled WGS sequence"/>
</dbReference>
<sequence length="42" mass="4665">MPAKHRLQTCARGGNGADAGRRFYFVSPDRLEKFNGAIKSIK</sequence>
<organism evidence="1 2">
    <name type="scientific">Aureibacter tunicatorum</name>
    <dbReference type="NCBI Taxonomy" id="866807"/>
    <lineage>
        <taxon>Bacteria</taxon>
        <taxon>Pseudomonadati</taxon>
        <taxon>Bacteroidota</taxon>
        <taxon>Cytophagia</taxon>
        <taxon>Cytophagales</taxon>
        <taxon>Persicobacteraceae</taxon>
        <taxon>Aureibacter</taxon>
    </lineage>
</organism>
<comment type="caution">
    <text evidence="1">The sequence shown here is derived from an EMBL/GenBank/DDBJ whole genome shotgun (WGS) entry which is preliminary data.</text>
</comment>
<dbReference type="EMBL" id="JAVDQD010000002">
    <property type="protein sequence ID" value="MDR6239320.1"/>
    <property type="molecule type" value="Genomic_DNA"/>
</dbReference>
<evidence type="ECO:0000313" key="2">
    <source>
        <dbReference type="Proteomes" id="UP001185092"/>
    </source>
</evidence>
<dbReference type="AlphaFoldDB" id="A0AAE4BSW6"/>
<gene>
    <name evidence="1" type="ORF">HNQ88_002357</name>
</gene>
<evidence type="ECO:0000313" key="1">
    <source>
        <dbReference type="EMBL" id="MDR6239320.1"/>
    </source>
</evidence>